<dbReference type="AlphaFoldDB" id="A0A5D3WHI3"/>
<evidence type="ECO:0008006" key="3">
    <source>
        <dbReference type="Google" id="ProtNLM"/>
    </source>
</evidence>
<dbReference type="RefSeq" id="WP_148896787.1">
    <property type="nucleotide sequence ID" value="NZ_VNIB01000014.1"/>
</dbReference>
<dbReference type="Proteomes" id="UP000324159">
    <property type="component" value="Unassembled WGS sequence"/>
</dbReference>
<dbReference type="OrthoDB" id="2656750at2"/>
<sequence>MRKAYAINYDLSAPNRDYAGLYEAIKSYPGWWHYLESTWLIAADSTPSQIWEKLKPHIDDNDSLLIIEVRNNVSGWLPKKAWEWIRKNVPD</sequence>
<name>A0A5D3WHI3_9BACT</name>
<evidence type="ECO:0000313" key="1">
    <source>
        <dbReference type="EMBL" id="TYO96312.1"/>
    </source>
</evidence>
<evidence type="ECO:0000313" key="2">
    <source>
        <dbReference type="Proteomes" id="UP000324159"/>
    </source>
</evidence>
<gene>
    <name evidence="1" type="ORF">EDC39_11417</name>
</gene>
<keyword evidence="2" id="KW-1185">Reference proteome</keyword>
<reference evidence="1 2" key="1">
    <citation type="submission" date="2019-07" db="EMBL/GenBank/DDBJ databases">
        <title>Genomic Encyclopedia of Type Strains, Phase IV (KMG-IV): sequencing the most valuable type-strain genomes for metagenomic binning, comparative biology and taxonomic classification.</title>
        <authorList>
            <person name="Goeker M."/>
        </authorList>
    </citation>
    <scope>NUCLEOTIDE SEQUENCE [LARGE SCALE GENOMIC DNA]</scope>
    <source>
        <strain evidence="1 2">SS015</strain>
    </source>
</reference>
<organism evidence="1 2">
    <name type="scientific">Geothermobacter ehrlichii</name>
    <dbReference type="NCBI Taxonomy" id="213224"/>
    <lineage>
        <taxon>Bacteria</taxon>
        <taxon>Pseudomonadati</taxon>
        <taxon>Thermodesulfobacteriota</taxon>
        <taxon>Desulfuromonadia</taxon>
        <taxon>Desulfuromonadales</taxon>
        <taxon>Geothermobacteraceae</taxon>
        <taxon>Geothermobacter</taxon>
    </lineage>
</organism>
<accession>A0A5D3WHI3</accession>
<proteinExistence type="predicted"/>
<comment type="caution">
    <text evidence="1">The sequence shown here is derived from an EMBL/GenBank/DDBJ whole genome shotgun (WGS) entry which is preliminary data.</text>
</comment>
<protein>
    <recommendedName>
        <fullName evidence="3">SinR-like protein</fullName>
    </recommendedName>
</protein>
<dbReference type="EMBL" id="VNIB01000014">
    <property type="protein sequence ID" value="TYO96312.1"/>
    <property type="molecule type" value="Genomic_DNA"/>
</dbReference>